<name>E9BGV5_LEIDO</name>
<dbReference type="Proteomes" id="UP000008980">
    <property type="component" value="Chromosome 24"/>
</dbReference>
<dbReference type="EMBL" id="FR799611">
    <property type="protein sequence ID" value="CBZ34481.1"/>
    <property type="molecule type" value="Genomic_DNA"/>
</dbReference>
<keyword evidence="1" id="KW-1133">Transmembrane helix</keyword>
<evidence type="ECO:0000313" key="2">
    <source>
        <dbReference type="EMBL" id="CBZ34481.1"/>
    </source>
</evidence>
<reference evidence="2 3" key="1">
    <citation type="journal article" date="2011" name="Genome Res.">
        <title>Whole genome sequencing of multiple Leishmania donovani clinical isolates provides insights into population structure and mechanisms of drug resistance.</title>
        <authorList>
            <person name="Downing T."/>
            <person name="Imamura H."/>
            <person name="Decuypere S."/>
            <person name="Clark T.G."/>
            <person name="Coombs G.H."/>
            <person name="Cotton J.A."/>
            <person name="Hilley J.D."/>
            <person name="de Doncker S."/>
            <person name="Maes I."/>
            <person name="Mottram J.C."/>
            <person name="Quail M.A."/>
            <person name="Rijal S."/>
            <person name="Sanders M."/>
            <person name="Schonian G."/>
            <person name="Stark O."/>
            <person name="Sundar S."/>
            <person name="Vanaerschot M."/>
            <person name="Hertz-Fowler C."/>
            <person name="Dujardin J.C."/>
            <person name="Berriman M."/>
        </authorList>
    </citation>
    <scope>NUCLEOTIDE SEQUENCE [LARGE SCALE GENOMIC DNA]</scope>
    <source>
        <strain evidence="2 3">BPK282A1</strain>
    </source>
</reference>
<dbReference type="GeneID" id="13390868"/>
<dbReference type="KEGG" id="ldo:LDBPK_240920"/>
<keyword evidence="1" id="KW-0472">Membrane</keyword>
<protein>
    <submittedName>
        <fullName evidence="2">Uncharacterized protein</fullName>
    </submittedName>
</protein>
<keyword evidence="1" id="KW-0812">Transmembrane</keyword>
<dbReference type="AlphaFoldDB" id="E9BGV5"/>
<dbReference type="VEuPathDB" id="TriTrypDB:LdBPK_240920.1"/>
<reference evidence="3" key="2">
    <citation type="submission" date="2011-02" db="EMBL/GenBank/DDBJ databases">
        <title>Whole genome sequencing of Leishmania donovani clinical lines reveals dynamic variation related to drug resistance.</title>
        <authorList>
            <person name="Downing T."/>
            <person name="Imamura H."/>
            <person name="Sanders M."/>
            <person name="Decuypere S."/>
            <person name="Hertz-Fowler C."/>
            <person name="Clark T.G."/>
            <person name="Rijal S."/>
            <person name="Sundar S."/>
            <person name="Quail M.A."/>
            <person name="De Doncker S."/>
            <person name="Maes I."/>
            <person name="Vanaerschot M."/>
            <person name="Stark O."/>
            <person name="Schonian G."/>
            <person name="Dujardin J.C."/>
            <person name="Berriman M."/>
        </authorList>
    </citation>
    <scope>NUCLEOTIDE SEQUENCE [LARGE SCALE GENOMIC DNA]</scope>
    <source>
        <strain evidence="3">BPK282A1</strain>
    </source>
</reference>
<organism evidence="2 3">
    <name type="scientific">Leishmania donovani</name>
    <dbReference type="NCBI Taxonomy" id="5661"/>
    <lineage>
        <taxon>Eukaryota</taxon>
        <taxon>Discoba</taxon>
        <taxon>Euglenozoa</taxon>
        <taxon>Kinetoplastea</taxon>
        <taxon>Metakinetoplastina</taxon>
        <taxon>Trypanosomatida</taxon>
        <taxon>Trypanosomatidae</taxon>
        <taxon>Leishmaniinae</taxon>
        <taxon>Leishmania</taxon>
    </lineage>
</organism>
<proteinExistence type="predicted"/>
<accession>E9BGV5</accession>
<sequence>MRVYACGGFVFSVCVHVSHLCRVVLLPRPLLLLLLSVCVCVCVPAHPHVR</sequence>
<dbReference type="RefSeq" id="XP_003861183.1">
    <property type="nucleotide sequence ID" value="XM_003861135.1"/>
</dbReference>
<evidence type="ECO:0000313" key="3">
    <source>
        <dbReference type="Proteomes" id="UP000008980"/>
    </source>
</evidence>
<gene>
    <name evidence="2" type="ORF">LDBPK_240920</name>
</gene>
<feature type="transmembrane region" description="Helical" evidence="1">
    <location>
        <begin position="30"/>
        <end position="49"/>
    </location>
</feature>
<evidence type="ECO:0000256" key="1">
    <source>
        <dbReference type="SAM" id="Phobius"/>
    </source>
</evidence>